<dbReference type="CDD" id="cd06421">
    <property type="entry name" value="CESA_CelA_like"/>
    <property type="match status" value="1"/>
</dbReference>
<name>A0ABX5SL78_9LACO</name>
<feature type="transmembrane region" description="Helical" evidence="7">
    <location>
        <begin position="342"/>
        <end position="365"/>
    </location>
</feature>
<dbReference type="Pfam" id="PF13632">
    <property type="entry name" value="Glyco_trans_2_3"/>
    <property type="match status" value="1"/>
</dbReference>
<evidence type="ECO:0000259" key="8">
    <source>
        <dbReference type="Pfam" id="PF13632"/>
    </source>
</evidence>
<feature type="transmembrane region" description="Helical" evidence="7">
    <location>
        <begin position="7"/>
        <end position="25"/>
    </location>
</feature>
<evidence type="ECO:0000256" key="4">
    <source>
        <dbReference type="ARBA" id="ARBA00022692"/>
    </source>
</evidence>
<dbReference type="RefSeq" id="WP_134833616.1">
    <property type="nucleotide sequence ID" value="NZ_CP037939.1"/>
</dbReference>
<dbReference type="PANTHER" id="PTHR43867:SF2">
    <property type="entry name" value="CELLULOSE SYNTHASE CATALYTIC SUBUNIT A [UDP-FORMING]"/>
    <property type="match status" value="1"/>
</dbReference>
<evidence type="ECO:0000313" key="9">
    <source>
        <dbReference type="EMBL" id="QBR48121.1"/>
    </source>
</evidence>
<keyword evidence="10" id="KW-1185">Reference proteome</keyword>
<feature type="transmembrane region" description="Helical" evidence="7">
    <location>
        <begin position="408"/>
        <end position="425"/>
    </location>
</feature>
<evidence type="ECO:0000256" key="1">
    <source>
        <dbReference type="ARBA" id="ARBA00004141"/>
    </source>
</evidence>
<dbReference type="SUPFAM" id="SSF53448">
    <property type="entry name" value="Nucleotide-diphospho-sugar transferases"/>
    <property type="match status" value="1"/>
</dbReference>
<keyword evidence="5 7" id="KW-1133">Transmembrane helix</keyword>
<feature type="transmembrane region" description="Helical" evidence="7">
    <location>
        <begin position="473"/>
        <end position="498"/>
    </location>
</feature>
<feature type="transmembrane region" description="Helical" evidence="7">
    <location>
        <begin position="37"/>
        <end position="59"/>
    </location>
</feature>
<protein>
    <submittedName>
        <fullName evidence="9">Glycosyltransferase</fullName>
    </submittedName>
</protein>
<dbReference type="InterPro" id="IPR050321">
    <property type="entry name" value="Glycosyltr_2/OpgH_subfam"/>
</dbReference>
<sequence length="638" mass="73781">MWKLKKIYYVGAIVCSMIYIVWRGLFTLPWEQSFLELSYGLLLWLSEILSIFTAFVLIWNKKTWKQPQQPDIVSKDIFPDVDILIATHNESASLLYKTINACTFLEYPDKHKIHIYLCDDKNRPEMKELAEQFKINYIGLLENRHAKAGNFNYALKHSQSPLVATFDADMIPYSNFLMATVPYFFKRYATLTRKKVGFVQTPQSFYNEDIFQHNLYANRAIPNEQDFFSREVNVLNSYHDSAIYTGSNTLFLRTAIVAAGGFPTNTLTEDFQLGAQINSCGYDSISTTDPMASGLTPTDAKSIFKQRTRWARGMIQSIKNLHLLSNKGLSWSQKIIYLNGYLYWWSFLGRLLFVFAPILFALFDFRVVNTNFWLLLIFWIPGYGLLTFVKHDLSGNITNQRWGEVQELFFALYLILPVILETIGIKNNQFKVTQKNGDDSKKDILYAIPHIVILLLTIVSLIKFNYGKFGSEILYGSVITFWLLNNLINAFFAVLLFVGKPKQAVQTFHVSGIVEMSVSKKYQKIELCYLTESTVRIKLSADMSLVPEKSYEMTIITSCYTAHVHAYVQEQYGTNDFLMAIESIDEANERQLLQMLHDGFNKQLPLERNQWLTTFDLLFDNINRRLRILNRIGKGRGK</sequence>
<keyword evidence="2" id="KW-0328">Glycosyltransferase</keyword>
<evidence type="ECO:0000256" key="3">
    <source>
        <dbReference type="ARBA" id="ARBA00022679"/>
    </source>
</evidence>
<evidence type="ECO:0000256" key="2">
    <source>
        <dbReference type="ARBA" id="ARBA00022676"/>
    </source>
</evidence>
<organism evidence="9 10">
    <name type="scientific">Leuconostoc kimchii</name>
    <dbReference type="NCBI Taxonomy" id="136609"/>
    <lineage>
        <taxon>Bacteria</taxon>
        <taxon>Bacillati</taxon>
        <taxon>Bacillota</taxon>
        <taxon>Bacilli</taxon>
        <taxon>Lactobacillales</taxon>
        <taxon>Lactobacillaceae</taxon>
        <taxon>Leuconostoc</taxon>
    </lineage>
</organism>
<keyword evidence="4 7" id="KW-0812">Transmembrane</keyword>
<gene>
    <name evidence="9" type="ORF">EW139_08280</name>
</gene>
<keyword evidence="6 7" id="KW-0472">Membrane</keyword>
<feature type="domain" description="Glycosyltransferase 2-like" evidence="8">
    <location>
        <begin position="188"/>
        <end position="379"/>
    </location>
</feature>
<dbReference type="Proteomes" id="UP000295756">
    <property type="component" value="Chromosome"/>
</dbReference>
<comment type="subcellular location">
    <subcellularLocation>
        <location evidence="1">Membrane</location>
        <topology evidence="1">Multi-pass membrane protein</topology>
    </subcellularLocation>
</comment>
<dbReference type="EMBL" id="CP037939">
    <property type="protein sequence ID" value="QBR48121.1"/>
    <property type="molecule type" value="Genomic_DNA"/>
</dbReference>
<keyword evidence="3" id="KW-0808">Transferase</keyword>
<evidence type="ECO:0000256" key="7">
    <source>
        <dbReference type="SAM" id="Phobius"/>
    </source>
</evidence>
<accession>A0ABX5SL78</accession>
<dbReference type="InterPro" id="IPR001173">
    <property type="entry name" value="Glyco_trans_2-like"/>
</dbReference>
<reference evidence="9 10" key="1">
    <citation type="submission" date="2019-03" db="EMBL/GenBank/DDBJ databases">
        <title>Complete Genome Sequence of Leuconostoc kimchii strain NKJ218 Isolated from Homemade Kimchi.</title>
        <authorList>
            <person name="Jung J.Y."/>
            <person name="Jin H.M."/>
            <person name="Jung J.-W."/>
            <person name="Lee S.-Y."/>
            <person name="Ryu B.-G."/>
            <person name="Han S.-S."/>
            <person name="Kang H.K."/>
            <person name="Choi H.W."/>
            <person name="Chung E.J."/>
            <person name="Choi K.-M."/>
        </authorList>
    </citation>
    <scope>NUCLEOTIDE SEQUENCE [LARGE SCALE GENOMIC DNA]</scope>
    <source>
        <strain evidence="9 10">NKJ218</strain>
    </source>
</reference>
<proteinExistence type="predicted"/>
<dbReference type="Gene3D" id="3.90.550.10">
    <property type="entry name" value="Spore Coat Polysaccharide Biosynthesis Protein SpsA, Chain A"/>
    <property type="match status" value="1"/>
</dbReference>
<feature type="transmembrane region" description="Helical" evidence="7">
    <location>
        <begin position="445"/>
        <end position="466"/>
    </location>
</feature>
<evidence type="ECO:0000256" key="6">
    <source>
        <dbReference type="ARBA" id="ARBA00023136"/>
    </source>
</evidence>
<evidence type="ECO:0000256" key="5">
    <source>
        <dbReference type="ARBA" id="ARBA00022989"/>
    </source>
</evidence>
<dbReference type="InterPro" id="IPR029044">
    <property type="entry name" value="Nucleotide-diphossugar_trans"/>
</dbReference>
<feature type="transmembrane region" description="Helical" evidence="7">
    <location>
        <begin position="371"/>
        <end position="388"/>
    </location>
</feature>
<evidence type="ECO:0000313" key="10">
    <source>
        <dbReference type="Proteomes" id="UP000295756"/>
    </source>
</evidence>
<dbReference type="PANTHER" id="PTHR43867">
    <property type="entry name" value="CELLULOSE SYNTHASE CATALYTIC SUBUNIT A [UDP-FORMING]"/>
    <property type="match status" value="1"/>
</dbReference>